<dbReference type="Proteomes" id="UP000682739">
    <property type="component" value="Chromosome"/>
</dbReference>
<name>A0A975DGF1_9GAMM</name>
<dbReference type="SUPFAM" id="SSF53850">
    <property type="entry name" value="Periplasmic binding protein-like II"/>
    <property type="match status" value="2"/>
</dbReference>
<evidence type="ECO:0000256" key="1">
    <source>
        <dbReference type="SAM" id="SignalP"/>
    </source>
</evidence>
<organism evidence="2 3">
    <name type="scientific">Psychrosphaera ytuae</name>
    <dbReference type="NCBI Taxonomy" id="2820710"/>
    <lineage>
        <taxon>Bacteria</taxon>
        <taxon>Pseudomonadati</taxon>
        <taxon>Pseudomonadota</taxon>
        <taxon>Gammaproteobacteria</taxon>
        <taxon>Alteromonadales</taxon>
        <taxon>Pseudoalteromonadaceae</taxon>
        <taxon>Psychrosphaera</taxon>
    </lineage>
</organism>
<accession>A0A975DGF1</accession>
<proteinExistence type="predicted"/>
<dbReference type="KEGG" id="psym:J1N51_07060"/>
<sequence length="472" mass="54209">MNIYKQLLLIFLLLPALANSNEVVGKSNNTPNVVTLRTPPPIEQGYYVRDLLVEAYQKIGYEIDFISLPATRELNLAQENRISGVLAKDIVVEQNFPELIRVQFPLFEYQVVYVADRRECGYCFLDSITAIGYPRGGQVFPPLIKKFFPNATATDLSWTSNVEEVVSKGRLPSFMTTNIGFSKVVWDNPHTIVHELDRRYDFHYLSPGAGHLREKLEEQLNEMKRSGRIDELLEKHGLLEDKSTKVAFEREKVKAVSGYWAEYTEQDGSGVYWDIVDTAMHRRAVVEKEATEWVRAVRLFENGKADMLVGAYKNLPSGYLSSKYHIDYESEAVSVAKSQDILERFEQGDLNLSVCASETIELVRREASKRAFIYYSEFSKCYELFESDRVDLIVDYPYNLGELMEQFPSAPFYPSLPLYVLFHNNEEGKLLKEQFDQGMERAAKKNKLAELFLSEEDYVFARMTELQSASPP</sequence>
<keyword evidence="3" id="KW-1185">Reference proteome</keyword>
<protein>
    <recommendedName>
        <fullName evidence="4">Solute-binding protein family 3/N-terminal domain-containing protein</fullName>
    </recommendedName>
</protein>
<dbReference type="EMBL" id="CP072110">
    <property type="protein sequence ID" value="QTH65185.1"/>
    <property type="molecule type" value="Genomic_DNA"/>
</dbReference>
<keyword evidence="1" id="KW-0732">Signal</keyword>
<feature type="chain" id="PRO_5037379261" description="Solute-binding protein family 3/N-terminal domain-containing protein" evidence="1">
    <location>
        <begin position="21"/>
        <end position="472"/>
    </location>
</feature>
<evidence type="ECO:0000313" key="3">
    <source>
        <dbReference type="Proteomes" id="UP000682739"/>
    </source>
</evidence>
<dbReference type="RefSeq" id="WP_208833220.1">
    <property type="nucleotide sequence ID" value="NZ_CP072110.1"/>
</dbReference>
<reference evidence="2" key="1">
    <citation type="submission" date="2021-03" db="EMBL/GenBank/DDBJ databases">
        <title>Description of Psychrosphaera ytuae sp. nov. isolated from deep sea sediment of South China Sea.</title>
        <authorList>
            <person name="Zhang J."/>
            <person name="Xu X.-D."/>
        </authorList>
    </citation>
    <scope>NUCLEOTIDE SEQUENCE</scope>
    <source>
        <strain evidence="2">MTZ26</strain>
    </source>
</reference>
<dbReference type="AlphaFoldDB" id="A0A975DGF1"/>
<gene>
    <name evidence="2" type="ORF">J1N51_07060</name>
</gene>
<evidence type="ECO:0008006" key="4">
    <source>
        <dbReference type="Google" id="ProtNLM"/>
    </source>
</evidence>
<evidence type="ECO:0000313" key="2">
    <source>
        <dbReference type="EMBL" id="QTH65185.1"/>
    </source>
</evidence>
<feature type="signal peptide" evidence="1">
    <location>
        <begin position="1"/>
        <end position="20"/>
    </location>
</feature>